<evidence type="ECO:0000313" key="2">
    <source>
        <dbReference type="EMBL" id="CAH0724856.1"/>
    </source>
</evidence>
<feature type="region of interest" description="Disordered" evidence="1">
    <location>
        <begin position="70"/>
        <end position="96"/>
    </location>
</feature>
<name>A0A8J9YEK2_9NEOP</name>
<reference evidence="2" key="1">
    <citation type="submission" date="2021-12" db="EMBL/GenBank/DDBJ databases">
        <authorList>
            <person name="Martin H S."/>
        </authorList>
    </citation>
    <scope>NUCLEOTIDE SEQUENCE</scope>
</reference>
<dbReference type="EMBL" id="OV170224">
    <property type="protein sequence ID" value="CAH0724856.1"/>
    <property type="molecule type" value="Genomic_DNA"/>
</dbReference>
<dbReference type="Proteomes" id="UP000838878">
    <property type="component" value="Chromosome 4"/>
</dbReference>
<feature type="non-terminal residue" evidence="2">
    <location>
        <position position="96"/>
    </location>
</feature>
<accession>A0A8J9YEK2</accession>
<proteinExistence type="predicted"/>
<evidence type="ECO:0000256" key="1">
    <source>
        <dbReference type="SAM" id="MobiDB-lite"/>
    </source>
</evidence>
<dbReference type="AlphaFoldDB" id="A0A8J9YEK2"/>
<keyword evidence="3" id="KW-1185">Reference proteome</keyword>
<sequence length="96" mass="10317">MRVCLMMLEASWVTSSPPRVGGPACTEDKFVVLVRARARRGRCGGGGAEGGGAGARRLLRSEHLRPRSVAPLAACSYPRPRPGPRRPQRRDAAHGM</sequence>
<dbReference type="OrthoDB" id="7491356at2759"/>
<evidence type="ECO:0000313" key="3">
    <source>
        <dbReference type="Proteomes" id="UP000838878"/>
    </source>
</evidence>
<gene>
    <name evidence="2" type="ORF">BINO364_LOCUS10508</name>
</gene>
<protein>
    <submittedName>
        <fullName evidence="2">Uncharacterized protein</fullName>
    </submittedName>
</protein>
<organism evidence="2 3">
    <name type="scientific">Brenthis ino</name>
    <name type="common">lesser marbled fritillary</name>
    <dbReference type="NCBI Taxonomy" id="405034"/>
    <lineage>
        <taxon>Eukaryota</taxon>
        <taxon>Metazoa</taxon>
        <taxon>Ecdysozoa</taxon>
        <taxon>Arthropoda</taxon>
        <taxon>Hexapoda</taxon>
        <taxon>Insecta</taxon>
        <taxon>Pterygota</taxon>
        <taxon>Neoptera</taxon>
        <taxon>Endopterygota</taxon>
        <taxon>Lepidoptera</taxon>
        <taxon>Glossata</taxon>
        <taxon>Ditrysia</taxon>
        <taxon>Papilionoidea</taxon>
        <taxon>Nymphalidae</taxon>
        <taxon>Heliconiinae</taxon>
        <taxon>Argynnini</taxon>
        <taxon>Brenthis</taxon>
    </lineage>
</organism>